<sequence>PPEGRVSSPDKRRFHITDGLLIRRTLSACRSSGAHYKPSVVPAFKVCGLPGTPNTPEMSQAGNGVD</sequence>
<reference evidence="1" key="1">
    <citation type="journal article" date="2014" name="Front. Microbiol.">
        <title>High frequency of phylogenetically diverse reductive dehalogenase-homologous genes in deep subseafloor sedimentary metagenomes.</title>
        <authorList>
            <person name="Kawai M."/>
            <person name="Futagami T."/>
            <person name="Toyoda A."/>
            <person name="Takaki Y."/>
            <person name="Nishi S."/>
            <person name="Hori S."/>
            <person name="Arai W."/>
            <person name="Tsubouchi T."/>
            <person name="Morono Y."/>
            <person name="Uchiyama I."/>
            <person name="Ito T."/>
            <person name="Fujiyama A."/>
            <person name="Inagaki F."/>
            <person name="Takami H."/>
        </authorList>
    </citation>
    <scope>NUCLEOTIDE SEQUENCE</scope>
    <source>
        <strain evidence="1">Expedition CK06-06</strain>
    </source>
</reference>
<proteinExistence type="predicted"/>
<dbReference type="EMBL" id="BARU01040643">
    <property type="protein sequence ID" value="GAH79843.1"/>
    <property type="molecule type" value="Genomic_DNA"/>
</dbReference>
<name>X1KCQ2_9ZZZZ</name>
<organism evidence="1">
    <name type="scientific">marine sediment metagenome</name>
    <dbReference type="NCBI Taxonomy" id="412755"/>
    <lineage>
        <taxon>unclassified sequences</taxon>
        <taxon>metagenomes</taxon>
        <taxon>ecological metagenomes</taxon>
    </lineage>
</organism>
<feature type="non-terminal residue" evidence="1">
    <location>
        <position position="1"/>
    </location>
</feature>
<gene>
    <name evidence="1" type="ORF">S03H2_62804</name>
</gene>
<evidence type="ECO:0000313" key="1">
    <source>
        <dbReference type="EMBL" id="GAH79843.1"/>
    </source>
</evidence>
<accession>X1KCQ2</accession>
<comment type="caution">
    <text evidence="1">The sequence shown here is derived from an EMBL/GenBank/DDBJ whole genome shotgun (WGS) entry which is preliminary data.</text>
</comment>
<dbReference type="AlphaFoldDB" id="X1KCQ2"/>
<protein>
    <submittedName>
        <fullName evidence="1">Uncharacterized protein</fullName>
    </submittedName>
</protein>